<organism evidence="2 3">
    <name type="scientific">Spartinivicinus poritis</name>
    <dbReference type="NCBI Taxonomy" id="2994640"/>
    <lineage>
        <taxon>Bacteria</taxon>
        <taxon>Pseudomonadati</taxon>
        <taxon>Pseudomonadota</taxon>
        <taxon>Gammaproteobacteria</taxon>
        <taxon>Oceanospirillales</taxon>
        <taxon>Zooshikellaceae</taxon>
        <taxon>Spartinivicinus</taxon>
    </lineage>
</organism>
<evidence type="ECO:0000313" key="2">
    <source>
        <dbReference type="EMBL" id="MDE1462413.1"/>
    </source>
</evidence>
<dbReference type="SMART" id="SM00782">
    <property type="entry name" value="PhnA_Zn_Ribbon"/>
    <property type="match status" value="1"/>
</dbReference>
<name>A0ABT5U7Q8_9GAMM</name>
<protein>
    <submittedName>
        <fullName evidence="2">PhnA protein</fullName>
    </submittedName>
</protein>
<evidence type="ECO:0000259" key="1">
    <source>
        <dbReference type="SMART" id="SM00782"/>
    </source>
</evidence>
<comment type="caution">
    <text evidence="2">The sequence shown here is derived from an EMBL/GenBank/DDBJ whole genome shotgun (WGS) entry which is preliminary data.</text>
</comment>
<sequence>MEATSTLSGEKMAKGYDNYHARLSDLNLLGKNLTRRAKSCCELCEASGVKLTIYEVPPVPIEPEVDQCLLLCQTCFEQLNRPKSIQVDHWRCLTKTMWSSLPAAQIIAIRMLKFLAERADWAAELLEQAYLEPEIAEQVDQASINEKK</sequence>
<dbReference type="Proteomes" id="UP001528823">
    <property type="component" value="Unassembled WGS sequence"/>
</dbReference>
<accession>A0ABT5U7Q8</accession>
<keyword evidence="3" id="KW-1185">Reference proteome</keyword>
<dbReference type="RefSeq" id="WP_274688760.1">
    <property type="nucleotide sequence ID" value="NZ_JAPMOU010000010.1"/>
</dbReference>
<evidence type="ECO:0000313" key="3">
    <source>
        <dbReference type="Proteomes" id="UP001528823"/>
    </source>
</evidence>
<gene>
    <name evidence="2" type="ORF">ORQ98_10560</name>
</gene>
<proteinExistence type="predicted"/>
<feature type="domain" description="PhnA protein N-terminal proteobacterial" evidence="1">
    <location>
        <begin position="32"/>
        <end position="80"/>
    </location>
</feature>
<reference evidence="2 3" key="1">
    <citation type="submission" date="2022-11" db="EMBL/GenBank/DDBJ databases">
        <title>Spartinivicinus poritis sp. nov., isolated from scleractinian coral Porites lutea.</title>
        <authorList>
            <person name="Zhang G."/>
            <person name="Cai L."/>
            <person name="Wei Q."/>
        </authorList>
    </citation>
    <scope>NUCLEOTIDE SEQUENCE [LARGE SCALE GENOMIC DNA]</scope>
    <source>
        <strain evidence="2 3">A2-2</strain>
    </source>
</reference>
<dbReference type="EMBL" id="JAPMOU010000010">
    <property type="protein sequence ID" value="MDE1462413.1"/>
    <property type="molecule type" value="Genomic_DNA"/>
</dbReference>
<dbReference type="InterPro" id="IPR013991">
    <property type="entry name" value="PhnaA_N_proteobac"/>
</dbReference>